<evidence type="ECO:0000313" key="1">
    <source>
        <dbReference type="EMBL" id="SBW84357.1"/>
    </source>
</evidence>
<dbReference type="RefSeq" id="WP_017848242.1">
    <property type="nucleotide sequence ID" value="NZ_AOUH01000028.1"/>
</dbReference>
<accession>A0A1D3K7R0</accession>
<dbReference type="EMBL" id="LT599584">
    <property type="protein sequence ID" value="SBW84357.1"/>
    <property type="molecule type" value="Genomic_DNA"/>
</dbReference>
<evidence type="ECO:0000313" key="2">
    <source>
        <dbReference type="Proteomes" id="UP000245431"/>
    </source>
</evidence>
<reference evidence="2" key="1">
    <citation type="submission" date="2016-07" db="EMBL/GenBank/DDBJ databases">
        <authorList>
            <person name="Florea S."/>
            <person name="Webb J.S."/>
            <person name="Jaromczyk J."/>
            <person name="Schardl C.L."/>
        </authorList>
    </citation>
    <scope>NUCLEOTIDE SEQUENCE [LARGE SCALE GENOMIC DNA]</scope>
    <source>
        <strain evidence="2">1YdBTEX2</strain>
    </source>
</reference>
<sequence>MMTMTHAATPTFHVQHYVEIPFTWSADRIDDEGFQSDAWSCIEAEARRLCAALGVELDAAGAICQEGIRLKGTDLGVILAAGSKLAEFLSSQSGLVFLKQVEERS</sequence>
<organism evidence="1 2">
    <name type="scientific">Pseudomonas veronii 1YdBTEX2</name>
    <dbReference type="NCBI Taxonomy" id="1295141"/>
    <lineage>
        <taxon>Bacteria</taxon>
        <taxon>Pseudomonadati</taxon>
        <taxon>Pseudomonadota</taxon>
        <taxon>Gammaproteobacteria</taxon>
        <taxon>Pseudomonadales</taxon>
        <taxon>Pseudomonadaceae</taxon>
        <taxon>Pseudomonas</taxon>
    </lineage>
</organism>
<name>A0A1D3K7R0_PSEVE</name>
<gene>
    <name evidence="1" type="ORF">PVE_R2G0328</name>
</gene>
<proteinExistence type="predicted"/>
<dbReference type="Proteomes" id="UP000245431">
    <property type="component" value="Chromosome PVE_r2"/>
</dbReference>
<protein>
    <submittedName>
        <fullName evidence="1">Uncharacterized protein</fullName>
    </submittedName>
</protein>
<dbReference type="AlphaFoldDB" id="A0A1D3K7R0"/>